<organism evidence="2 3">
    <name type="scientific">Purpureocillium lilacinum</name>
    <name type="common">Paecilomyces lilacinus</name>
    <dbReference type="NCBI Taxonomy" id="33203"/>
    <lineage>
        <taxon>Eukaryota</taxon>
        <taxon>Fungi</taxon>
        <taxon>Dikarya</taxon>
        <taxon>Ascomycota</taxon>
        <taxon>Pezizomycotina</taxon>
        <taxon>Sordariomycetes</taxon>
        <taxon>Hypocreomycetidae</taxon>
        <taxon>Hypocreales</taxon>
        <taxon>Ophiocordycipitaceae</taxon>
        <taxon>Purpureocillium</taxon>
    </lineage>
</organism>
<gene>
    <name evidence="2" type="ORF">PCL_07751</name>
</gene>
<evidence type="ECO:0000256" key="1">
    <source>
        <dbReference type="SAM" id="MobiDB-lite"/>
    </source>
</evidence>
<sequence>MEARLVEMPARGVTCGGSGEWLGRATSPLAPPTPAAHPSPTPSGLPGAFLALSKPAAPGAFSLQPPMRRALREDAPRAAIGQQTRRLPARLFPFGIELIGRREGVPPTTCASAPSA</sequence>
<accession>A0A2U3EIV2</accession>
<comment type="caution">
    <text evidence="2">The sequence shown here is derived from an EMBL/GenBank/DDBJ whole genome shotgun (WGS) entry which is preliminary data.</text>
</comment>
<dbReference type="EMBL" id="LCWV01000003">
    <property type="protein sequence ID" value="PWI74437.1"/>
    <property type="molecule type" value="Genomic_DNA"/>
</dbReference>
<feature type="compositionally biased region" description="Pro residues" evidence="1">
    <location>
        <begin position="29"/>
        <end position="43"/>
    </location>
</feature>
<reference evidence="2 3" key="1">
    <citation type="journal article" date="2016" name="Front. Microbiol.">
        <title>Genome and transcriptome sequences reveal the specific parasitism of the nematophagous Purpureocillium lilacinum 36-1.</title>
        <authorList>
            <person name="Xie J."/>
            <person name="Li S."/>
            <person name="Mo C."/>
            <person name="Xiao X."/>
            <person name="Peng D."/>
            <person name="Wang G."/>
            <person name="Xiao Y."/>
        </authorList>
    </citation>
    <scope>NUCLEOTIDE SEQUENCE [LARGE SCALE GENOMIC DNA]</scope>
    <source>
        <strain evidence="2 3">36-1</strain>
    </source>
</reference>
<protein>
    <submittedName>
        <fullName evidence="2">Uncharacterized protein</fullName>
    </submittedName>
</protein>
<evidence type="ECO:0000313" key="3">
    <source>
        <dbReference type="Proteomes" id="UP000245956"/>
    </source>
</evidence>
<feature type="region of interest" description="Disordered" evidence="1">
    <location>
        <begin position="16"/>
        <end position="48"/>
    </location>
</feature>
<proteinExistence type="predicted"/>
<name>A0A2U3EIV2_PURLI</name>
<dbReference type="AlphaFoldDB" id="A0A2U3EIV2"/>
<evidence type="ECO:0000313" key="2">
    <source>
        <dbReference type="EMBL" id="PWI74437.1"/>
    </source>
</evidence>
<dbReference type="Proteomes" id="UP000245956">
    <property type="component" value="Unassembled WGS sequence"/>
</dbReference>